<dbReference type="Gene3D" id="3.40.1170.60">
    <property type="match status" value="1"/>
</dbReference>
<dbReference type="Gene3D" id="3.30.70.270">
    <property type="match status" value="1"/>
</dbReference>
<dbReference type="GO" id="GO:0017125">
    <property type="term" value="F:deoxycytidyl transferase activity"/>
    <property type="evidence" value="ECO:0007669"/>
    <property type="project" value="TreeGrafter"/>
</dbReference>
<dbReference type="InterPro" id="IPR043502">
    <property type="entry name" value="DNA/RNA_pol_sf"/>
</dbReference>
<dbReference type="EMBL" id="FNIR01000013">
    <property type="protein sequence ID" value="SDP42678.1"/>
    <property type="molecule type" value="Genomic_DNA"/>
</dbReference>
<dbReference type="SUPFAM" id="SSF56672">
    <property type="entry name" value="DNA/RNA polymerases"/>
    <property type="match status" value="1"/>
</dbReference>
<dbReference type="InterPro" id="IPR043128">
    <property type="entry name" value="Rev_trsase/Diguanyl_cyclase"/>
</dbReference>
<evidence type="ECO:0000259" key="3">
    <source>
        <dbReference type="PROSITE" id="PS50173"/>
    </source>
</evidence>
<proteinExistence type="inferred from homology"/>
<dbReference type="GO" id="GO:0042276">
    <property type="term" value="P:error-prone translesion synthesis"/>
    <property type="evidence" value="ECO:0007669"/>
    <property type="project" value="TreeGrafter"/>
</dbReference>
<dbReference type="GO" id="GO:0070987">
    <property type="term" value="P:error-free translesion synthesis"/>
    <property type="evidence" value="ECO:0007669"/>
    <property type="project" value="TreeGrafter"/>
</dbReference>
<dbReference type="GO" id="GO:0003887">
    <property type="term" value="F:DNA-directed DNA polymerase activity"/>
    <property type="evidence" value="ECO:0007669"/>
    <property type="project" value="TreeGrafter"/>
</dbReference>
<gene>
    <name evidence="4" type="ORF">SAMN05660199_03893</name>
</gene>
<dbReference type="PROSITE" id="PS50173">
    <property type="entry name" value="UMUC"/>
    <property type="match status" value="1"/>
</dbReference>
<dbReference type="AlphaFoldDB" id="A0A1H0SN68"/>
<name>A0A1H0SN68_9ACTN</name>
<dbReference type="PANTHER" id="PTHR45990">
    <property type="entry name" value="DNA REPAIR PROTEIN REV1"/>
    <property type="match status" value="1"/>
</dbReference>
<protein>
    <submittedName>
        <fullName evidence="4">DNA polymerase-4</fullName>
    </submittedName>
</protein>
<dbReference type="GO" id="GO:0006281">
    <property type="term" value="P:DNA repair"/>
    <property type="evidence" value="ECO:0007669"/>
    <property type="project" value="InterPro"/>
</dbReference>
<dbReference type="RefSeq" id="WP_091248513.1">
    <property type="nucleotide sequence ID" value="NZ_FNIR01000013.1"/>
</dbReference>
<accession>A0A1H0SN68</accession>
<sequence>MPLLHADADSFFASVALRSRPELAGRPVAAVAHVFVASATYPARAHGVRGGMPVREALGRCPELVLVEVPHAEVEEVADALFDLFGRCARAVEPGSVEEAFLDVGTDSWGTAAAAGHELRRRAVAELGIPVSVGVGRTRLMAKLASRAAKPDGLHVLGADRERELRSTLPVEEVWGIGPTTRARLAVLGVHRLDDLDEVPADRLRAVCGTGMARRLADIRRGTDDARVRPVSARTQLTAEGSTAGWGRPDRSPVELATACVDRLHRRAERAGLAGTELRITATPHGSPPVTLRRTGLPVDTGAPGLRAAATDLLAADQLPPITGLRVTLAGLAPVGAAPLALF</sequence>
<evidence type="ECO:0000256" key="2">
    <source>
        <dbReference type="ARBA" id="ARBA00025589"/>
    </source>
</evidence>
<dbReference type="Gene3D" id="1.10.150.20">
    <property type="entry name" value="5' to 3' exonuclease, C-terminal subdomain"/>
    <property type="match status" value="1"/>
</dbReference>
<evidence type="ECO:0000313" key="4">
    <source>
        <dbReference type="EMBL" id="SDP42678.1"/>
    </source>
</evidence>
<dbReference type="Proteomes" id="UP000199088">
    <property type="component" value="Unassembled WGS sequence"/>
</dbReference>
<comment type="similarity">
    <text evidence="1">Belongs to the DNA polymerase type-Y family.</text>
</comment>
<dbReference type="STRING" id="1052260.SAMN05660199_03893"/>
<keyword evidence="5" id="KW-1185">Reference proteome</keyword>
<dbReference type="PANTHER" id="PTHR45990:SF1">
    <property type="entry name" value="DNA REPAIR PROTEIN REV1"/>
    <property type="match status" value="1"/>
</dbReference>
<evidence type="ECO:0000313" key="5">
    <source>
        <dbReference type="Proteomes" id="UP000199088"/>
    </source>
</evidence>
<dbReference type="Pfam" id="PF00817">
    <property type="entry name" value="IMS"/>
    <property type="match status" value="1"/>
</dbReference>
<feature type="domain" description="UmuC" evidence="3">
    <location>
        <begin position="3"/>
        <end position="178"/>
    </location>
</feature>
<evidence type="ECO:0000256" key="1">
    <source>
        <dbReference type="ARBA" id="ARBA00010945"/>
    </source>
</evidence>
<dbReference type="OrthoDB" id="9808813at2"/>
<reference evidence="5" key="1">
    <citation type="submission" date="2016-10" db="EMBL/GenBank/DDBJ databases">
        <authorList>
            <person name="Varghese N."/>
            <person name="Submissions S."/>
        </authorList>
    </citation>
    <scope>NUCLEOTIDE SEQUENCE [LARGE SCALE GENOMIC DNA]</scope>
    <source>
        <strain evidence="5">DSM 45843</strain>
    </source>
</reference>
<comment type="function">
    <text evidence="2">Poorly processive, error-prone DNA polymerase involved in untargeted mutagenesis. Copies undamaged DNA at stalled replication forks, which arise in vivo from mismatched or misaligned primer ends. These misaligned primers can be extended by PolIV. Exhibits no 3'-5' exonuclease (proofreading) activity. May be involved in translesional synthesis, in conjunction with the beta clamp from PolIII.</text>
</comment>
<dbReference type="InterPro" id="IPR001126">
    <property type="entry name" value="UmuC"/>
</dbReference>
<organism evidence="4 5">
    <name type="scientific">Klenkia soli</name>
    <dbReference type="NCBI Taxonomy" id="1052260"/>
    <lineage>
        <taxon>Bacteria</taxon>
        <taxon>Bacillati</taxon>
        <taxon>Actinomycetota</taxon>
        <taxon>Actinomycetes</taxon>
        <taxon>Geodermatophilales</taxon>
        <taxon>Geodermatophilaceae</taxon>
        <taxon>Klenkia</taxon>
    </lineage>
</organism>